<dbReference type="EMBL" id="MLFK01000009">
    <property type="protein sequence ID" value="OIV40600.1"/>
    <property type="molecule type" value="Genomic_DNA"/>
</dbReference>
<gene>
    <name evidence="1" type="ORF">BKM63_17180</name>
</gene>
<name>A0A1J7CGC0_FLAJO</name>
<dbReference type="Proteomes" id="UP000182826">
    <property type="component" value="Unassembled WGS sequence"/>
</dbReference>
<dbReference type="AlphaFoldDB" id="A0A1J7CGC0"/>
<dbReference type="OrthoDB" id="1367460at2"/>
<keyword evidence="2" id="KW-1185">Reference proteome</keyword>
<evidence type="ECO:0000313" key="2">
    <source>
        <dbReference type="Proteomes" id="UP000182826"/>
    </source>
</evidence>
<organism evidence="1 2">
    <name type="scientific">Flavobacterium johnsoniae</name>
    <name type="common">Cytophaga johnsonae</name>
    <dbReference type="NCBI Taxonomy" id="986"/>
    <lineage>
        <taxon>Bacteria</taxon>
        <taxon>Pseudomonadati</taxon>
        <taxon>Bacteroidota</taxon>
        <taxon>Flavobacteriia</taxon>
        <taxon>Flavobacteriales</taxon>
        <taxon>Flavobacteriaceae</taxon>
        <taxon>Flavobacterium</taxon>
    </lineage>
</organism>
<reference evidence="1 2" key="1">
    <citation type="submission" date="2016-10" db="EMBL/GenBank/DDBJ databases">
        <title>Draft Genome Sequence of Rhizobacteria Flavobacterium johnsoniae CI04.</title>
        <authorList>
            <person name="Bravo J.I."/>
            <person name="Lozano G.L."/>
            <person name="Handelsman J."/>
        </authorList>
    </citation>
    <scope>NUCLEOTIDE SEQUENCE [LARGE SCALE GENOMIC DNA]</scope>
    <source>
        <strain evidence="1 2">CI04</strain>
    </source>
</reference>
<comment type="caution">
    <text evidence="1">The sequence shown here is derived from an EMBL/GenBank/DDBJ whole genome shotgun (WGS) entry which is preliminary data.</text>
</comment>
<dbReference type="RefSeq" id="WP_071637802.1">
    <property type="nucleotide sequence ID" value="NZ_MLFK01000009.1"/>
</dbReference>
<sequence length="138" mass="16805">MDFFKNVTIEDFNTRFLIELNSVTEFTQYNDPNDFFEPEQEYGNHIMRCQENELNFIRNTIKANLTAHRITITAEEFKQIVQSKREQIIASRPRAIDQFIERITVTYIDPEQSEREHKFFLHRYLHKFWKSMQSIINH</sequence>
<evidence type="ECO:0000313" key="1">
    <source>
        <dbReference type="EMBL" id="OIV40600.1"/>
    </source>
</evidence>
<accession>A0A1J7CGC0</accession>
<protein>
    <submittedName>
        <fullName evidence="1">Uncharacterized protein</fullName>
    </submittedName>
</protein>
<proteinExistence type="predicted"/>